<protein>
    <submittedName>
        <fullName evidence="1">Uncharacterized protein</fullName>
    </submittedName>
</protein>
<dbReference type="SUPFAM" id="SSF56672">
    <property type="entry name" value="DNA/RNA polymerases"/>
    <property type="match status" value="1"/>
</dbReference>
<sequence length="275" mass="32457">MENTEKRLIRSPEIASAYTETIDKYIEKGYVRKVTNDDNKTTRKWYLPHFPVVRPDKDTTKTRVVFDASAKYDGISLNNIIHKAPKLQRDLFDVLLRFRKYPVALVCAEMYLMIKIPPKDRSFPMALLKDRIKKSREKSRYRRRRVAVRKTLGVLWLAEDDIFTFKANPPDEHFKFTKRKFLSKIAMLFDPLGFIAPYSIRAKIFMHEIWQAGLDWDDIFDDVLVNKPREWFNELNELCDIRIPKCLQLSERIKSSSLQMFANASEEAYGCVIYA</sequence>
<dbReference type="OrthoDB" id="6090426at2759"/>
<name>A0A6J7ZYP2_MYTCO</name>
<dbReference type="Proteomes" id="UP000507470">
    <property type="component" value="Unassembled WGS sequence"/>
</dbReference>
<dbReference type="PANTHER" id="PTHR47331:SF1">
    <property type="entry name" value="GAG-LIKE PROTEIN"/>
    <property type="match status" value="1"/>
</dbReference>
<dbReference type="InterPro" id="IPR043502">
    <property type="entry name" value="DNA/RNA_pol_sf"/>
</dbReference>
<dbReference type="AlphaFoldDB" id="A0A6J7ZYP2"/>
<proteinExistence type="predicted"/>
<organism evidence="1 2">
    <name type="scientific">Mytilus coruscus</name>
    <name type="common">Sea mussel</name>
    <dbReference type="NCBI Taxonomy" id="42192"/>
    <lineage>
        <taxon>Eukaryota</taxon>
        <taxon>Metazoa</taxon>
        <taxon>Spiralia</taxon>
        <taxon>Lophotrochozoa</taxon>
        <taxon>Mollusca</taxon>
        <taxon>Bivalvia</taxon>
        <taxon>Autobranchia</taxon>
        <taxon>Pteriomorphia</taxon>
        <taxon>Mytilida</taxon>
        <taxon>Mytiloidea</taxon>
        <taxon>Mytilidae</taxon>
        <taxon>Mytilinae</taxon>
        <taxon>Mytilus</taxon>
    </lineage>
</organism>
<reference evidence="1 2" key="1">
    <citation type="submission" date="2020-06" db="EMBL/GenBank/DDBJ databases">
        <authorList>
            <person name="Li R."/>
            <person name="Bekaert M."/>
        </authorList>
    </citation>
    <scope>NUCLEOTIDE SEQUENCE [LARGE SCALE GENOMIC DNA]</scope>
    <source>
        <strain evidence="2">wild</strain>
    </source>
</reference>
<evidence type="ECO:0000313" key="1">
    <source>
        <dbReference type="EMBL" id="CAC5357994.1"/>
    </source>
</evidence>
<accession>A0A6J7ZYP2</accession>
<dbReference type="InterPro" id="IPR008042">
    <property type="entry name" value="Retrotrans_Pao"/>
</dbReference>
<evidence type="ECO:0000313" key="2">
    <source>
        <dbReference type="Proteomes" id="UP000507470"/>
    </source>
</evidence>
<keyword evidence="2" id="KW-1185">Reference proteome</keyword>
<dbReference type="EMBL" id="CACVKT020000281">
    <property type="protein sequence ID" value="CAC5357994.1"/>
    <property type="molecule type" value="Genomic_DNA"/>
</dbReference>
<dbReference type="PANTHER" id="PTHR47331">
    <property type="entry name" value="PHD-TYPE DOMAIN-CONTAINING PROTEIN"/>
    <property type="match status" value="1"/>
</dbReference>
<gene>
    <name evidence="1" type="ORF">MCOR_1432</name>
</gene>
<dbReference type="Pfam" id="PF05380">
    <property type="entry name" value="Peptidase_A17"/>
    <property type="match status" value="1"/>
</dbReference>